<feature type="domain" description="SET" evidence="5">
    <location>
        <begin position="1"/>
        <end position="227"/>
    </location>
</feature>
<dbReference type="GO" id="GO:0005634">
    <property type="term" value="C:nucleus"/>
    <property type="evidence" value="ECO:0007669"/>
    <property type="project" value="TreeGrafter"/>
</dbReference>
<dbReference type="InterPro" id="IPR046341">
    <property type="entry name" value="SET_dom_sf"/>
</dbReference>
<evidence type="ECO:0000259" key="5">
    <source>
        <dbReference type="PROSITE" id="PS50280"/>
    </source>
</evidence>
<keyword evidence="1" id="KW-0479">Metal-binding</keyword>
<keyword evidence="7" id="KW-0808">Transferase</keyword>
<gene>
    <name evidence="7" type="primary">set6</name>
    <name evidence="7" type="ORF">SOMG_00651</name>
</gene>
<dbReference type="Gene3D" id="6.10.140.2220">
    <property type="match status" value="1"/>
</dbReference>
<dbReference type="GO" id="GO:0008270">
    <property type="term" value="F:zinc ion binding"/>
    <property type="evidence" value="ECO:0007669"/>
    <property type="project" value="UniProtKB-KW"/>
</dbReference>
<dbReference type="Proteomes" id="UP001212411">
    <property type="component" value="Chromosome 1"/>
</dbReference>
<dbReference type="AlphaFoldDB" id="A0AAE9W7L6"/>
<dbReference type="EMBL" id="CP115611">
    <property type="protein sequence ID" value="WBW70900.1"/>
    <property type="molecule type" value="Genomic_DNA"/>
</dbReference>
<evidence type="ECO:0000256" key="4">
    <source>
        <dbReference type="PROSITE-ProRule" id="PRU00134"/>
    </source>
</evidence>
<dbReference type="KEGG" id="som:SOMG_00651"/>
<dbReference type="Pfam" id="PF01753">
    <property type="entry name" value="zf-MYND"/>
    <property type="match status" value="1"/>
</dbReference>
<dbReference type="InterPro" id="IPR001214">
    <property type="entry name" value="SET_dom"/>
</dbReference>
<dbReference type="GO" id="GO:0032259">
    <property type="term" value="P:methylation"/>
    <property type="evidence" value="ECO:0007669"/>
    <property type="project" value="UniProtKB-KW"/>
</dbReference>
<dbReference type="InterPro" id="IPR050869">
    <property type="entry name" value="H3K4_H4K5_MeTrfase"/>
</dbReference>
<dbReference type="GeneID" id="80874134"/>
<dbReference type="PANTHER" id="PTHR12197:SF251">
    <property type="entry name" value="EG:BACR7C10.4 PROTEIN"/>
    <property type="match status" value="1"/>
</dbReference>
<evidence type="ECO:0000313" key="8">
    <source>
        <dbReference type="Proteomes" id="UP001212411"/>
    </source>
</evidence>
<proteinExistence type="predicted"/>
<dbReference type="RefSeq" id="XP_056035143.1">
    <property type="nucleotide sequence ID" value="XM_056179445.1"/>
</dbReference>
<dbReference type="SUPFAM" id="SSF82199">
    <property type="entry name" value="SET domain"/>
    <property type="match status" value="1"/>
</dbReference>
<evidence type="ECO:0000256" key="3">
    <source>
        <dbReference type="ARBA" id="ARBA00022833"/>
    </source>
</evidence>
<keyword evidence="7" id="KW-0489">Methyltransferase</keyword>
<reference evidence="7 8" key="1">
    <citation type="journal article" date="2023" name="G3 (Bethesda)">
        <title>A high-quality reference genome for the fission yeast Schizosaccharomyces osmophilus.</title>
        <authorList>
            <person name="Jia G.S."/>
            <person name="Zhang W.C."/>
            <person name="Liang Y."/>
            <person name="Liu X.H."/>
            <person name="Rhind N."/>
            <person name="Pidoux A."/>
            <person name="Brysch-Herzberg M."/>
            <person name="Du L.L."/>
        </authorList>
    </citation>
    <scope>NUCLEOTIDE SEQUENCE [LARGE SCALE GENOMIC DNA]</scope>
    <source>
        <strain evidence="7 8">CBS 15793</strain>
    </source>
</reference>
<sequence length="482" mass="55106">MSCLIAPIELPYYGRGLAAAERIQPGTILLSKTVDIFALEVGILTTHCSGCTSEGQKTQRCTACKTIHYCSKACQKADWPLHKLECKALQASRHNGTLPSICRLLIRLYAMSLGNPKSTELLESHITDFPKVAASWTDAELIASAASHYTKSYQTDLFRSLFCKVAINSMNLVTCSFDRLGVCLDTALSRINHLCEPNCHIIFEGYRAMLVASRKIEKDEQLFISYTDVRVPQSIRQKQLKKKYFFNCECERCAKESSNMEKDASYYQSQLKNNRESLSKNLKLAKELWTSSCEKCLYPWATLLHRIKLGFLNEMNYDGAFTALLLKSVNDPIRDVIHVVDEYQLLLLGKQLIMEVKQIMFPNDRPLEIELSRGPIHSGDARLDQREKVDFSALRGEQHCFLSYYKFSLDDFVVWLLNRAGYLSVAVKQSHPDTCFAASVAEDVKEFLEVCKDYQPSIFDHDYYRAFEAKLEESCKDYLMRY</sequence>
<evidence type="ECO:0000256" key="2">
    <source>
        <dbReference type="ARBA" id="ARBA00022771"/>
    </source>
</evidence>
<feature type="domain" description="MYND-type" evidence="6">
    <location>
        <begin position="48"/>
        <end position="86"/>
    </location>
</feature>
<keyword evidence="8" id="KW-1185">Reference proteome</keyword>
<evidence type="ECO:0000259" key="6">
    <source>
        <dbReference type="PROSITE" id="PS50865"/>
    </source>
</evidence>
<keyword evidence="2 4" id="KW-0863">Zinc-finger</keyword>
<dbReference type="Gene3D" id="2.170.270.10">
    <property type="entry name" value="SET domain"/>
    <property type="match status" value="1"/>
</dbReference>
<dbReference type="GO" id="GO:0008168">
    <property type="term" value="F:methyltransferase activity"/>
    <property type="evidence" value="ECO:0007669"/>
    <property type="project" value="UniProtKB-KW"/>
</dbReference>
<dbReference type="Pfam" id="PF00856">
    <property type="entry name" value="SET"/>
    <property type="match status" value="1"/>
</dbReference>
<keyword evidence="3" id="KW-0862">Zinc</keyword>
<accession>A0AAE9W7L6</accession>
<dbReference type="InterPro" id="IPR002893">
    <property type="entry name" value="Znf_MYND"/>
</dbReference>
<evidence type="ECO:0000256" key="1">
    <source>
        <dbReference type="ARBA" id="ARBA00022723"/>
    </source>
</evidence>
<dbReference type="PANTHER" id="PTHR12197">
    <property type="entry name" value="HISTONE-LYSINE N-METHYLTRANSFERASE SMYD"/>
    <property type="match status" value="1"/>
</dbReference>
<dbReference type="PROSITE" id="PS50865">
    <property type="entry name" value="ZF_MYND_2"/>
    <property type="match status" value="1"/>
</dbReference>
<evidence type="ECO:0000313" key="7">
    <source>
        <dbReference type="EMBL" id="WBW70900.1"/>
    </source>
</evidence>
<organism evidence="7 8">
    <name type="scientific">Schizosaccharomyces osmophilus</name>
    <dbReference type="NCBI Taxonomy" id="2545709"/>
    <lineage>
        <taxon>Eukaryota</taxon>
        <taxon>Fungi</taxon>
        <taxon>Dikarya</taxon>
        <taxon>Ascomycota</taxon>
        <taxon>Taphrinomycotina</taxon>
        <taxon>Schizosaccharomycetes</taxon>
        <taxon>Schizosaccharomycetales</taxon>
        <taxon>Schizosaccharomycetaceae</taxon>
        <taxon>Schizosaccharomyces</taxon>
    </lineage>
</organism>
<dbReference type="PROSITE" id="PS50280">
    <property type="entry name" value="SET"/>
    <property type="match status" value="1"/>
</dbReference>
<protein>
    <submittedName>
        <fullName evidence="7">Histone lysine methyltransferase Set6</fullName>
    </submittedName>
</protein>
<dbReference type="Gene3D" id="1.10.220.160">
    <property type="match status" value="1"/>
</dbReference>
<name>A0AAE9W7L6_9SCHI</name>